<evidence type="ECO:0000313" key="1">
    <source>
        <dbReference type="EMBL" id="KAL0948125.1"/>
    </source>
</evidence>
<name>A0ABR3IXM0_9AGAR</name>
<evidence type="ECO:0000313" key="2">
    <source>
        <dbReference type="Proteomes" id="UP001556367"/>
    </source>
</evidence>
<protein>
    <submittedName>
        <fullName evidence="1">Uncharacterized protein</fullName>
    </submittedName>
</protein>
<accession>A0ABR3IXM0</accession>
<reference evidence="2" key="1">
    <citation type="submission" date="2024-06" db="EMBL/GenBank/DDBJ databases">
        <title>Multi-omics analyses provide insights into the biosynthesis of the anticancer antibiotic pleurotin in Hohenbuehelia grisea.</title>
        <authorList>
            <person name="Weaver J.A."/>
            <person name="Alberti F."/>
        </authorList>
    </citation>
    <scope>NUCLEOTIDE SEQUENCE [LARGE SCALE GENOMIC DNA]</scope>
    <source>
        <strain evidence="2">T-177</strain>
    </source>
</reference>
<proteinExistence type="predicted"/>
<keyword evidence="2" id="KW-1185">Reference proteome</keyword>
<sequence length="280" mass="32295">MIQEYGPVYAWWLFAFERFNRMLERVQTHLIYELLLSLPENAHPLERQLLEQVIQQEGRRQRRGMMTQLAIFRSEAETDNVKLPKQLGKPVNIRNILPEGQVYSLLLRYFQLLWPELNLVPEFSEEPGRVFTGANIARPLPYVKKDGIQYGSTSNRRTRADSWALIREGATRVPVEIFTLFVVKIPNTDKPPHVCAIIRRMFGDAQIPVMPWGLFASTLGIHTSYANEFCAYEVIPVAKIDSPLALIPIRSSRIQRDLWVSVSFDRTGGEPDELDDENDN</sequence>
<organism evidence="1 2">
    <name type="scientific">Hohenbuehelia grisea</name>
    <dbReference type="NCBI Taxonomy" id="104357"/>
    <lineage>
        <taxon>Eukaryota</taxon>
        <taxon>Fungi</taxon>
        <taxon>Dikarya</taxon>
        <taxon>Basidiomycota</taxon>
        <taxon>Agaricomycotina</taxon>
        <taxon>Agaricomycetes</taxon>
        <taxon>Agaricomycetidae</taxon>
        <taxon>Agaricales</taxon>
        <taxon>Pleurotineae</taxon>
        <taxon>Pleurotaceae</taxon>
        <taxon>Hohenbuehelia</taxon>
    </lineage>
</organism>
<comment type="caution">
    <text evidence="1">The sequence shown here is derived from an EMBL/GenBank/DDBJ whole genome shotgun (WGS) entry which is preliminary data.</text>
</comment>
<gene>
    <name evidence="1" type="ORF">HGRIS_010742</name>
</gene>
<dbReference type="EMBL" id="JASNQZ010000014">
    <property type="protein sequence ID" value="KAL0948125.1"/>
    <property type="molecule type" value="Genomic_DNA"/>
</dbReference>
<dbReference type="Proteomes" id="UP001556367">
    <property type="component" value="Unassembled WGS sequence"/>
</dbReference>